<dbReference type="GO" id="GO:0003677">
    <property type="term" value="F:DNA binding"/>
    <property type="evidence" value="ECO:0007669"/>
    <property type="project" value="InterPro"/>
</dbReference>
<name>A0A4V2F550_9ACTN</name>
<organism evidence="2 3">
    <name type="scientific">Motilibacter rhizosphaerae</name>
    <dbReference type="NCBI Taxonomy" id="598652"/>
    <lineage>
        <taxon>Bacteria</taxon>
        <taxon>Bacillati</taxon>
        <taxon>Actinomycetota</taxon>
        <taxon>Actinomycetes</taxon>
        <taxon>Motilibacterales</taxon>
        <taxon>Motilibacteraceae</taxon>
        <taxon>Motilibacter</taxon>
    </lineage>
</organism>
<keyword evidence="3" id="KW-1185">Reference proteome</keyword>
<sequence>MPRSTADASGNISYMRIVEDVTSRVITQAELAHAVGASLRTIQNWGQGTSTPRGKAATRLIDVQHVVGELRDVYSDEAIQIWLRSRNRNLEGRRPIELLGEGRVDEVIEEVDNIVRGM</sequence>
<gene>
    <name evidence="2" type="ORF">EV189_0836</name>
</gene>
<comment type="caution">
    <text evidence="2">The sequence shown here is derived from an EMBL/GenBank/DDBJ whole genome shotgun (WGS) entry which is preliminary data.</text>
</comment>
<dbReference type="Gene3D" id="1.10.260.40">
    <property type="entry name" value="lambda repressor-like DNA-binding domains"/>
    <property type="match status" value="1"/>
</dbReference>
<dbReference type="AlphaFoldDB" id="A0A4V2F550"/>
<dbReference type="SUPFAM" id="SSF47413">
    <property type="entry name" value="lambda repressor-like DNA-binding domains"/>
    <property type="match status" value="1"/>
</dbReference>
<evidence type="ECO:0000313" key="2">
    <source>
        <dbReference type="EMBL" id="RZS91589.1"/>
    </source>
</evidence>
<dbReference type="InterPro" id="IPR024467">
    <property type="entry name" value="Xre/MbcA/ParS-like_toxin-bd"/>
</dbReference>
<evidence type="ECO:0000259" key="1">
    <source>
        <dbReference type="Pfam" id="PF09722"/>
    </source>
</evidence>
<dbReference type="CDD" id="cd00093">
    <property type="entry name" value="HTH_XRE"/>
    <property type="match status" value="1"/>
</dbReference>
<dbReference type="InterPro" id="IPR001387">
    <property type="entry name" value="Cro/C1-type_HTH"/>
</dbReference>
<accession>A0A4V2F550</accession>
<evidence type="ECO:0000313" key="3">
    <source>
        <dbReference type="Proteomes" id="UP000293638"/>
    </source>
</evidence>
<dbReference type="Proteomes" id="UP000293638">
    <property type="component" value="Unassembled WGS sequence"/>
</dbReference>
<dbReference type="InterPro" id="IPR010982">
    <property type="entry name" value="Lambda_DNA-bd_dom_sf"/>
</dbReference>
<dbReference type="OrthoDB" id="5186344at2"/>
<proteinExistence type="predicted"/>
<reference evidence="2 3" key="1">
    <citation type="submission" date="2019-02" db="EMBL/GenBank/DDBJ databases">
        <title>Genomic Encyclopedia of Type Strains, Phase IV (KMG-IV): sequencing the most valuable type-strain genomes for metagenomic binning, comparative biology and taxonomic classification.</title>
        <authorList>
            <person name="Goeker M."/>
        </authorList>
    </citation>
    <scope>NUCLEOTIDE SEQUENCE [LARGE SCALE GENOMIC DNA]</scope>
    <source>
        <strain evidence="2 3">DSM 45622</strain>
    </source>
</reference>
<feature type="domain" description="Antitoxin Xre/MbcA/ParS-like toxin-binding" evidence="1">
    <location>
        <begin position="71"/>
        <end position="114"/>
    </location>
</feature>
<dbReference type="Pfam" id="PF09722">
    <property type="entry name" value="Xre_MbcA_ParS_C"/>
    <property type="match status" value="1"/>
</dbReference>
<protein>
    <submittedName>
        <fullName evidence="2">Uncharacterized protein DUF2384</fullName>
    </submittedName>
</protein>
<dbReference type="EMBL" id="SGXD01000001">
    <property type="protein sequence ID" value="RZS91589.1"/>
    <property type="molecule type" value="Genomic_DNA"/>
</dbReference>